<dbReference type="PANTHER" id="PTHR24148:SF64">
    <property type="entry name" value="HETEROKARYON INCOMPATIBILITY DOMAIN-CONTAINING PROTEIN"/>
    <property type="match status" value="1"/>
</dbReference>
<dbReference type="Proteomes" id="UP000316270">
    <property type="component" value="Chromosome 3"/>
</dbReference>
<dbReference type="EMBL" id="CP042187">
    <property type="protein sequence ID" value="QDS69381.1"/>
    <property type="molecule type" value="Genomic_DNA"/>
</dbReference>
<dbReference type="Pfam" id="PF06985">
    <property type="entry name" value="HET"/>
    <property type="match status" value="1"/>
</dbReference>
<dbReference type="STRING" id="50376.A0A517L168"/>
<dbReference type="AlphaFoldDB" id="A0A517L168"/>
<protein>
    <recommendedName>
        <fullName evidence="1">Heterokaryon incompatibility domain-containing protein</fullName>
    </recommendedName>
</protein>
<proteinExistence type="predicted"/>
<reference evidence="2 3" key="1">
    <citation type="submission" date="2019-07" db="EMBL/GenBank/DDBJ databases">
        <title>Finished genome of Venturia effusa.</title>
        <authorList>
            <person name="Young C.A."/>
            <person name="Cox M.P."/>
            <person name="Ganley A.R.D."/>
            <person name="David W.J."/>
        </authorList>
    </citation>
    <scope>NUCLEOTIDE SEQUENCE [LARGE SCALE GENOMIC DNA]</scope>
    <source>
        <strain evidence="3">albino</strain>
    </source>
</reference>
<evidence type="ECO:0000259" key="1">
    <source>
        <dbReference type="Pfam" id="PF06985"/>
    </source>
</evidence>
<dbReference type="InterPro" id="IPR010730">
    <property type="entry name" value="HET"/>
</dbReference>
<dbReference type="OrthoDB" id="2157530at2759"/>
<gene>
    <name evidence="2" type="ORF">FKW77_004508</name>
</gene>
<dbReference type="PANTHER" id="PTHR24148">
    <property type="entry name" value="ANKYRIN REPEAT DOMAIN-CONTAINING PROTEIN 39 HOMOLOG-RELATED"/>
    <property type="match status" value="1"/>
</dbReference>
<sequence length="616" mass="70175">MRSLNNSALGAKRHDSVRVSDAVQPHYTTLPAGNWFRYIVLAPGTITDPLSCTLQPLELPNTCSFDARQDDDKNALPFEVLSYAWDTTFSKKTILCDGKPLAITIALYEALVRIRLPAESRNLWVAAICINQRDMQEKGHQVSLMARIHAFARGTLVWLGPDDGHGDAIASLIKSVGKAGPCGPPMAKSDPFLIDERWKSFQAMRMSPWFLHVWGPQEACLGRATLVLYGRTEFSWASLCQVDDWLSKRGKLVADLHQISLNWIYQKMAWSKPFLHGSNFLRFLEATKYFENTDPSDCVYAMLGSPYTRQPNKSVAGTLNRRNGFMLDPSYDSSYLGVYRDFALQYLQQIHDMSLLMYVEHNAESLVANLPSWIPQWNQRPSNPMPIHIHDLRRDRSILNTTLMEHGILSCRANIVGQIQFTSSSLLPPEAQDRISIDTEKPFNQFNELWKRIHELFATRRQFWSDIKDSELLRQFATTLLCGREQALERRLLQAHRTAYCLRLRERTGAGEVEVEEMARVAKHGDANFFDDFSAQFYTDRKIAACYEAGREFFALVPKLTEPGDVVCQFLGAAHHFVLRKTTKDGHYKLIGGAYVRNLRSHKEMAAVDDVEVFLC</sequence>
<keyword evidence="3" id="KW-1185">Reference proteome</keyword>
<accession>A0A517L168</accession>
<evidence type="ECO:0000313" key="3">
    <source>
        <dbReference type="Proteomes" id="UP000316270"/>
    </source>
</evidence>
<evidence type="ECO:0000313" key="2">
    <source>
        <dbReference type="EMBL" id="QDS69381.1"/>
    </source>
</evidence>
<name>A0A517L168_9PEZI</name>
<feature type="domain" description="Heterokaryon incompatibility" evidence="1">
    <location>
        <begin position="78"/>
        <end position="218"/>
    </location>
</feature>
<dbReference type="InterPro" id="IPR052895">
    <property type="entry name" value="HetReg/Transcr_Mod"/>
</dbReference>
<organism evidence="2 3">
    <name type="scientific">Venturia effusa</name>
    <dbReference type="NCBI Taxonomy" id="50376"/>
    <lineage>
        <taxon>Eukaryota</taxon>
        <taxon>Fungi</taxon>
        <taxon>Dikarya</taxon>
        <taxon>Ascomycota</taxon>
        <taxon>Pezizomycotina</taxon>
        <taxon>Dothideomycetes</taxon>
        <taxon>Pleosporomycetidae</taxon>
        <taxon>Venturiales</taxon>
        <taxon>Venturiaceae</taxon>
        <taxon>Venturia</taxon>
    </lineage>
</organism>